<dbReference type="PANTHER" id="PTHR46060:SF1">
    <property type="entry name" value="MARINER MOS1 TRANSPOSASE-LIKE PROTEIN"/>
    <property type="match status" value="1"/>
</dbReference>
<sequence length="926" mass="104476">MFQFPRPSPFQFPLEFDKSSLHQLIPVRGSCAFPCHGLEIWGAGGTDATSSIPTRRFQPSVRTVTSRRFLIAVRLTRLEILSRCLRARVSKLGEFVHLMLTHSHSDGEFPIYSQVRVRRAKLSYTRIASGAEWTIQVNESDLTLECCIGLFDTFIVIERKKFREALRSACIDLIATVSTRKISKGRSARYKNKNKKEAEEARVEESKKAPEDDGGTYAEEPQNSDGKCAKEINEELLATYQQCSPSYATVKRWTRLFKDGRGSIKDDEHPGPSCTVVTDENIKKVEKLVLEDRRIRVRQIAEELKISKDRVGEILHNHLLMSKVSARWVPKMLTPLQRNRRVECSRDFLHLCEDDLDSICHRIVTCDETWIYQYDPESKQESMQWIKKGEKPPRKFKVQRVATKLMATIFWDSAGILLVDYLPRGRTMNGEYYADLIIQLRQAIVEKRRGKLSRGILLLQDNAPVHTAQVAKRAVRDMGFEELNHPPYSPDLAPSDFYLFKDLKKVLRGRRFSGEEEMKSALHALSGAPQFTNSQSISLPPVYEEKDGLCPDRGAIVSSSFGNMNAGGGSVRSSSRSRNECRTGGKDDGLGPMPGPVRQHRPPTPPTACPTCTGVDNDPTWSTVLAPSQTMHEKNGNAITKTKNVAIVAPQRSNSLDYLNFEEKRRLIASSLSLSDFLAAGNNTTKELKDAVVVALVTICDRFFITRGNPQPSSRSYISRDGTKASLISAISDVATRDFNREREERGDVPPPPAQIKSQSLITEGGKHLTAFVASSPLNNDAVLGFNQILPKIINNLVGNAGATLTRFFTSADEYLLSFCPVTFKFFLAVSVDERRPLARITDVNFTVSKRFQIQNTSDETAETVSRTRTHGLVKTELKRPLSEQERPRGYQTYRRAATRSTPLMDNWRRVRNNREDDDGFEYLRN</sequence>
<organism evidence="2 3">
    <name type="scientific">Tenebrio molitor</name>
    <name type="common">Yellow mealworm beetle</name>
    <dbReference type="NCBI Taxonomy" id="7067"/>
    <lineage>
        <taxon>Eukaryota</taxon>
        <taxon>Metazoa</taxon>
        <taxon>Ecdysozoa</taxon>
        <taxon>Arthropoda</taxon>
        <taxon>Hexapoda</taxon>
        <taxon>Insecta</taxon>
        <taxon>Pterygota</taxon>
        <taxon>Neoptera</taxon>
        <taxon>Endopterygota</taxon>
        <taxon>Coleoptera</taxon>
        <taxon>Polyphaga</taxon>
        <taxon>Cucujiformia</taxon>
        <taxon>Tenebrionidae</taxon>
        <taxon>Tenebrio</taxon>
    </lineage>
</organism>
<feature type="compositionally biased region" description="Basic and acidic residues" evidence="1">
    <location>
        <begin position="195"/>
        <end position="211"/>
    </location>
</feature>
<dbReference type="AlphaFoldDB" id="A0A8J6HD60"/>
<keyword evidence="3" id="KW-1185">Reference proteome</keyword>
<dbReference type="Pfam" id="PF01359">
    <property type="entry name" value="Transposase_1"/>
    <property type="match status" value="1"/>
</dbReference>
<comment type="caution">
    <text evidence="2">The sequence shown here is derived from an EMBL/GenBank/DDBJ whole genome shotgun (WGS) entry which is preliminary data.</text>
</comment>
<evidence type="ECO:0000256" key="1">
    <source>
        <dbReference type="SAM" id="MobiDB-lite"/>
    </source>
</evidence>
<proteinExistence type="predicted"/>
<dbReference type="Gene3D" id="3.30.420.10">
    <property type="entry name" value="Ribonuclease H-like superfamily/Ribonuclease H"/>
    <property type="match status" value="1"/>
</dbReference>
<reference evidence="2" key="1">
    <citation type="journal article" date="2020" name="J Insects Food Feed">
        <title>The yellow mealworm (Tenebrio molitor) genome: a resource for the emerging insects as food and feed industry.</title>
        <authorList>
            <person name="Eriksson T."/>
            <person name="Andere A."/>
            <person name="Kelstrup H."/>
            <person name="Emery V."/>
            <person name="Picard C."/>
        </authorList>
    </citation>
    <scope>NUCLEOTIDE SEQUENCE</scope>
    <source>
        <strain evidence="2">Stoneville</strain>
        <tissue evidence="2">Whole head</tissue>
    </source>
</reference>
<gene>
    <name evidence="2" type="ORF">GEV33_010495</name>
</gene>
<dbReference type="EMBL" id="JABDTM020026161">
    <property type="protein sequence ID" value="KAH0812296.1"/>
    <property type="molecule type" value="Genomic_DNA"/>
</dbReference>
<feature type="compositionally biased region" description="Basic and acidic residues" evidence="1">
    <location>
        <begin position="577"/>
        <end position="589"/>
    </location>
</feature>
<dbReference type="GO" id="GO:0003676">
    <property type="term" value="F:nucleic acid binding"/>
    <property type="evidence" value="ECO:0007669"/>
    <property type="project" value="InterPro"/>
</dbReference>
<feature type="region of interest" description="Disordered" evidence="1">
    <location>
        <begin position="566"/>
        <end position="594"/>
    </location>
</feature>
<accession>A0A8J6HD60</accession>
<feature type="region of interest" description="Disordered" evidence="1">
    <location>
        <begin position="186"/>
        <end position="225"/>
    </location>
</feature>
<evidence type="ECO:0008006" key="4">
    <source>
        <dbReference type="Google" id="ProtNLM"/>
    </source>
</evidence>
<evidence type="ECO:0000313" key="2">
    <source>
        <dbReference type="EMBL" id="KAH0812296.1"/>
    </source>
</evidence>
<dbReference type="InterPro" id="IPR052709">
    <property type="entry name" value="Transposase-MT_Hybrid"/>
</dbReference>
<dbReference type="Proteomes" id="UP000719412">
    <property type="component" value="Unassembled WGS sequence"/>
</dbReference>
<dbReference type="PANTHER" id="PTHR46060">
    <property type="entry name" value="MARINER MOS1 TRANSPOSASE-LIKE PROTEIN"/>
    <property type="match status" value="1"/>
</dbReference>
<protein>
    <recommendedName>
        <fullName evidence="4">Histone-lysine N-methyltransferase SETMAR</fullName>
    </recommendedName>
</protein>
<evidence type="ECO:0000313" key="3">
    <source>
        <dbReference type="Proteomes" id="UP000719412"/>
    </source>
</evidence>
<dbReference type="InterPro" id="IPR036397">
    <property type="entry name" value="RNaseH_sf"/>
</dbReference>
<reference evidence="2" key="2">
    <citation type="submission" date="2021-08" db="EMBL/GenBank/DDBJ databases">
        <authorList>
            <person name="Eriksson T."/>
        </authorList>
    </citation>
    <scope>NUCLEOTIDE SEQUENCE</scope>
    <source>
        <strain evidence="2">Stoneville</strain>
        <tissue evidence="2">Whole head</tissue>
    </source>
</reference>
<dbReference type="InterPro" id="IPR001888">
    <property type="entry name" value="Transposase_1"/>
</dbReference>
<name>A0A8J6HD60_TENMO</name>